<dbReference type="EMBL" id="JBAMIC010000007">
    <property type="protein sequence ID" value="KAK7105896.1"/>
    <property type="molecule type" value="Genomic_DNA"/>
</dbReference>
<dbReference type="AlphaFoldDB" id="A0AAN9BGS7"/>
<feature type="compositionally biased region" description="Pro residues" evidence="1">
    <location>
        <begin position="12"/>
        <end position="22"/>
    </location>
</feature>
<dbReference type="Proteomes" id="UP001374579">
    <property type="component" value="Unassembled WGS sequence"/>
</dbReference>
<feature type="region of interest" description="Disordered" evidence="1">
    <location>
        <begin position="1"/>
        <end position="24"/>
    </location>
</feature>
<evidence type="ECO:0000313" key="3">
    <source>
        <dbReference type="Proteomes" id="UP001374579"/>
    </source>
</evidence>
<gene>
    <name evidence="2" type="ORF">V1264_017217</name>
</gene>
<organism evidence="2 3">
    <name type="scientific">Littorina saxatilis</name>
    <dbReference type="NCBI Taxonomy" id="31220"/>
    <lineage>
        <taxon>Eukaryota</taxon>
        <taxon>Metazoa</taxon>
        <taxon>Spiralia</taxon>
        <taxon>Lophotrochozoa</taxon>
        <taxon>Mollusca</taxon>
        <taxon>Gastropoda</taxon>
        <taxon>Caenogastropoda</taxon>
        <taxon>Littorinimorpha</taxon>
        <taxon>Littorinoidea</taxon>
        <taxon>Littorinidae</taxon>
        <taxon>Littorina</taxon>
    </lineage>
</organism>
<evidence type="ECO:0000256" key="1">
    <source>
        <dbReference type="SAM" id="MobiDB-lite"/>
    </source>
</evidence>
<protein>
    <submittedName>
        <fullName evidence="2">Uncharacterized protein</fullName>
    </submittedName>
</protein>
<sequence length="263" mass="28208">MAEKGPMGGAGGPPPGPPPPYQAYPNATYPAVGTTVVVTGGPKTTVVHTSQQRVVHKPAGGFFSSVMKEVNSVGKQLGKEIDYLGNKINEAVDTSRTAPLLSLFQTGNVVQLVSRSSGKALEILAGPDGRLVLDGKGPVDPNAFNTVWTVINEGNNQVRLHNNYNYLTISSGHTMLIHMPPGEIHGVETKWQLTTNLEARFVMLESLKERGRYVGILPSGELKPALACSRENDAHFGVQLVYSPYPHPPTSTTVTTVHTVHKK</sequence>
<reference evidence="2 3" key="1">
    <citation type="submission" date="2024-02" db="EMBL/GenBank/DDBJ databases">
        <title>Chromosome-scale genome assembly of the rough periwinkle Littorina saxatilis.</title>
        <authorList>
            <person name="De Jode A."/>
            <person name="Faria R."/>
            <person name="Formenti G."/>
            <person name="Sims Y."/>
            <person name="Smith T.P."/>
            <person name="Tracey A."/>
            <person name="Wood J.M.D."/>
            <person name="Zagrodzka Z.B."/>
            <person name="Johannesson K."/>
            <person name="Butlin R.K."/>
            <person name="Leder E.H."/>
        </authorList>
    </citation>
    <scope>NUCLEOTIDE SEQUENCE [LARGE SCALE GENOMIC DNA]</scope>
    <source>
        <strain evidence="2">Snail1</strain>
        <tissue evidence="2">Muscle</tissue>
    </source>
</reference>
<evidence type="ECO:0000313" key="2">
    <source>
        <dbReference type="EMBL" id="KAK7105896.1"/>
    </source>
</evidence>
<name>A0AAN9BGS7_9CAEN</name>
<comment type="caution">
    <text evidence="2">The sequence shown here is derived from an EMBL/GenBank/DDBJ whole genome shotgun (WGS) entry which is preliminary data.</text>
</comment>
<keyword evidence="3" id="KW-1185">Reference proteome</keyword>
<accession>A0AAN9BGS7</accession>
<feature type="compositionally biased region" description="Gly residues" evidence="1">
    <location>
        <begin position="1"/>
        <end position="11"/>
    </location>
</feature>
<proteinExistence type="predicted"/>